<evidence type="ECO:0000313" key="1">
    <source>
        <dbReference type="EMBL" id="AJO22029.1"/>
    </source>
</evidence>
<organism evidence="1 2">
    <name type="scientific">Heyndrickxia coagulans</name>
    <name type="common">Weizmannia coagulans</name>
    <dbReference type="NCBI Taxonomy" id="1398"/>
    <lineage>
        <taxon>Bacteria</taxon>
        <taxon>Bacillati</taxon>
        <taxon>Bacillota</taxon>
        <taxon>Bacilli</taxon>
        <taxon>Bacillales</taxon>
        <taxon>Bacillaceae</taxon>
        <taxon>Heyndrickxia</taxon>
    </lineage>
</organism>
<keyword evidence="2" id="KW-1185">Reference proteome</keyword>
<sequence>MIDGDVIVGSSCWRLQMKCDKEKTGYQEGLVGGRFVADIKNG</sequence>
<dbReference type="EMBL" id="CP010525">
    <property type="protein sequence ID" value="AJO22029.1"/>
    <property type="molecule type" value="Genomic_DNA"/>
</dbReference>
<dbReference type="AlphaFoldDB" id="A0AAN0T4T3"/>
<name>A0AAN0T4T3_HEYCO</name>
<protein>
    <submittedName>
        <fullName evidence="1">Uncharacterized protein</fullName>
    </submittedName>
</protein>
<accession>A0AAN0T4T3</accession>
<evidence type="ECO:0000313" key="2">
    <source>
        <dbReference type="Proteomes" id="UP000032024"/>
    </source>
</evidence>
<gene>
    <name evidence="1" type="ORF">SB48_HM08orf01917</name>
</gene>
<reference evidence="2" key="1">
    <citation type="submission" date="2015-01" db="EMBL/GenBank/DDBJ databases">
        <title>Comparative genome analysis of Bacillus coagulans HM-08, Clostridium butyricum HM-68, Bacillus subtilis HM-66 and Bacillus paralicheniformis BL-09.</title>
        <authorList>
            <person name="Zhang H."/>
        </authorList>
    </citation>
    <scope>NUCLEOTIDE SEQUENCE [LARGE SCALE GENOMIC DNA]</scope>
    <source>
        <strain evidence="2">HM-08</strain>
    </source>
</reference>
<dbReference type="Proteomes" id="UP000032024">
    <property type="component" value="Chromosome"/>
</dbReference>
<proteinExistence type="predicted"/>